<dbReference type="Proteomes" id="UP000181942">
    <property type="component" value="Unassembled WGS sequence"/>
</dbReference>
<evidence type="ECO:0000256" key="1">
    <source>
        <dbReference type="ARBA" id="ARBA00007963"/>
    </source>
</evidence>
<dbReference type="EMBL" id="FONR01000046">
    <property type="protein sequence ID" value="SFH11752.1"/>
    <property type="molecule type" value="Genomic_DNA"/>
</dbReference>
<dbReference type="AlphaFoldDB" id="A0A1I2XEB6"/>
<evidence type="ECO:0000313" key="6">
    <source>
        <dbReference type="EMBL" id="SFH11752.1"/>
    </source>
</evidence>
<sequence length="104" mass="10518">MVGSFADLPAGASGVTRECAVSAEDDGRLLAAVLEEVIYRMDAASELPLDIAVPPAPGGVGLRFTMTDSSAATQIGAVPKAVTLHGLSLAPGSHGWACRVTLDV</sequence>
<reference evidence="6 7" key="1">
    <citation type="submission" date="2016-10" db="EMBL/GenBank/DDBJ databases">
        <authorList>
            <person name="de Groot N.N."/>
        </authorList>
    </citation>
    <scope>NUCLEOTIDE SEQUENCE [LARGE SCALE GENOMIC DNA]</scope>
    <source>
        <strain evidence="6 7">OK461</strain>
    </source>
</reference>
<accession>A0A1I2XEB6</accession>
<evidence type="ECO:0000256" key="4">
    <source>
        <dbReference type="ARBA" id="ARBA00022837"/>
    </source>
</evidence>
<keyword evidence="4" id="KW-0106">Calcium</keyword>
<comment type="similarity">
    <text evidence="1">Belongs to the archease family.</text>
</comment>
<dbReference type="SUPFAM" id="SSF69819">
    <property type="entry name" value="MTH1598-like"/>
    <property type="match status" value="1"/>
</dbReference>
<evidence type="ECO:0000259" key="5">
    <source>
        <dbReference type="Pfam" id="PF01951"/>
    </source>
</evidence>
<dbReference type="Gene3D" id="3.55.10.10">
    <property type="entry name" value="Archease domain"/>
    <property type="match status" value="1"/>
</dbReference>
<gene>
    <name evidence="6" type="ORF">SAMN02787118_1469</name>
</gene>
<name>A0A1I2XEB6_9ACTN</name>
<evidence type="ECO:0000256" key="2">
    <source>
        <dbReference type="ARBA" id="ARBA00022694"/>
    </source>
</evidence>
<keyword evidence="2" id="KW-0819">tRNA processing</keyword>
<evidence type="ECO:0000256" key="3">
    <source>
        <dbReference type="ARBA" id="ARBA00022723"/>
    </source>
</evidence>
<proteinExistence type="inferred from homology"/>
<keyword evidence="3" id="KW-0479">Metal-binding</keyword>
<dbReference type="GO" id="GO:0046872">
    <property type="term" value="F:metal ion binding"/>
    <property type="evidence" value="ECO:0007669"/>
    <property type="project" value="UniProtKB-KW"/>
</dbReference>
<feature type="domain" description="Archease" evidence="5">
    <location>
        <begin position="1"/>
        <end position="104"/>
    </location>
</feature>
<dbReference type="Pfam" id="PF01951">
    <property type="entry name" value="Archease"/>
    <property type="match status" value="1"/>
</dbReference>
<evidence type="ECO:0000313" key="7">
    <source>
        <dbReference type="Proteomes" id="UP000181942"/>
    </source>
</evidence>
<dbReference type="InterPro" id="IPR036820">
    <property type="entry name" value="Archease_dom_sf"/>
</dbReference>
<dbReference type="GO" id="GO:0008033">
    <property type="term" value="P:tRNA processing"/>
    <property type="evidence" value="ECO:0007669"/>
    <property type="project" value="UniProtKB-KW"/>
</dbReference>
<protein>
    <submittedName>
        <fullName evidence="6">Archease protein family (MTH1598/TM1083)</fullName>
    </submittedName>
</protein>
<dbReference type="InterPro" id="IPR023572">
    <property type="entry name" value="Archease_dom"/>
</dbReference>
<organism evidence="6 7">
    <name type="scientific">Streptomyces mirabilis</name>
    <dbReference type="NCBI Taxonomy" id="68239"/>
    <lineage>
        <taxon>Bacteria</taxon>
        <taxon>Bacillati</taxon>
        <taxon>Actinomycetota</taxon>
        <taxon>Actinomycetes</taxon>
        <taxon>Kitasatosporales</taxon>
        <taxon>Streptomycetaceae</taxon>
        <taxon>Streptomyces</taxon>
    </lineage>
</organism>